<evidence type="ECO:0000313" key="1">
    <source>
        <dbReference type="EMBL" id="KAJ8064260.1"/>
    </source>
</evidence>
<sequence length="104" mass="11664">MRQRDKAIKYTCLSYQKPTVRNPAESSCCSRFSSIGLVWIESCEDSMLLSQSSPQMAIVSALQLVNENPLTINCYNLVQSLLFVDGFGDSCEISIHDIMHSLQK</sequence>
<dbReference type="EMBL" id="JAPEIS010000007">
    <property type="protein sequence ID" value="KAJ8064260.1"/>
    <property type="molecule type" value="Genomic_DNA"/>
</dbReference>
<accession>A0A9X0DJ28</accession>
<comment type="caution">
    <text evidence="1">The sequence shown here is derived from an EMBL/GenBank/DDBJ whole genome shotgun (WGS) entry which is preliminary data.</text>
</comment>
<keyword evidence="2" id="KW-1185">Reference proteome</keyword>
<name>A0A9X0DJ28_9HELO</name>
<dbReference type="Proteomes" id="UP001152300">
    <property type="component" value="Unassembled WGS sequence"/>
</dbReference>
<organism evidence="1 2">
    <name type="scientific">Sclerotinia nivalis</name>
    <dbReference type="NCBI Taxonomy" id="352851"/>
    <lineage>
        <taxon>Eukaryota</taxon>
        <taxon>Fungi</taxon>
        <taxon>Dikarya</taxon>
        <taxon>Ascomycota</taxon>
        <taxon>Pezizomycotina</taxon>
        <taxon>Leotiomycetes</taxon>
        <taxon>Helotiales</taxon>
        <taxon>Sclerotiniaceae</taxon>
        <taxon>Sclerotinia</taxon>
    </lineage>
</organism>
<gene>
    <name evidence="1" type="ORF">OCU04_006606</name>
</gene>
<reference evidence="1" key="1">
    <citation type="submission" date="2022-11" db="EMBL/GenBank/DDBJ databases">
        <title>Genome Resource of Sclerotinia nivalis Strain SnTB1, a Plant Pathogen Isolated from American Ginseng.</title>
        <authorList>
            <person name="Fan S."/>
        </authorList>
    </citation>
    <scope>NUCLEOTIDE SEQUENCE</scope>
    <source>
        <strain evidence="1">SnTB1</strain>
    </source>
</reference>
<dbReference type="AlphaFoldDB" id="A0A9X0DJ28"/>
<protein>
    <submittedName>
        <fullName evidence="1">Uncharacterized protein</fullName>
    </submittedName>
</protein>
<proteinExistence type="predicted"/>
<evidence type="ECO:0000313" key="2">
    <source>
        <dbReference type="Proteomes" id="UP001152300"/>
    </source>
</evidence>